<keyword evidence="6" id="KW-1185">Reference proteome</keyword>
<dbReference type="PANTHER" id="PTHR30268">
    <property type="entry name" value="L-RHAMNOSE ISOMERASE"/>
    <property type="match status" value="1"/>
</dbReference>
<dbReference type="InterPro" id="IPR036237">
    <property type="entry name" value="Xyl_isomerase-like_sf"/>
</dbReference>
<keyword evidence="3 5" id="KW-0413">Isomerase</keyword>
<dbReference type="GO" id="GO:0008740">
    <property type="term" value="F:L-rhamnose isomerase activity"/>
    <property type="evidence" value="ECO:0007669"/>
    <property type="project" value="UniProtKB-EC"/>
</dbReference>
<dbReference type="InterPro" id="IPR013022">
    <property type="entry name" value="Xyl_isomerase-like_TIM-brl"/>
</dbReference>
<name>A0ABS0F5Q1_9BACL</name>
<dbReference type="Gene3D" id="3.20.20.150">
    <property type="entry name" value="Divalent-metal-dependent TIM barrel enzymes"/>
    <property type="match status" value="1"/>
</dbReference>
<dbReference type="SUPFAM" id="SSF51658">
    <property type="entry name" value="Xylose isomerase-like"/>
    <property type="match status" value="1"/>
</dbReference>
<dbReference type="RefSeq" id="WP_195868068.1">
    <property type="nucleotide sequence ID" value="NZ_JADPKZ010000046.1"/>
</dbReference>
<evidence type="ECO:0000313" key="6">
    <source>
        <dbReference type="Proteomes" id="UP000642910"/>
    </source>
</evidence>
<keyword evidence="1" id="KW-0479">Metal-binding</keyword>
<dbReference type="EC" id="5.3.1.14" evidence="5"/>
<feature type="domain" description="Xylose isomerase-like TIM barrel" evidence="4">
    <location>
        <begin position="90"/>
        <end position="268"/>
    </location>
</feature>
<dbReference type="Pfam" id="PF01261">
    <property type="entry name" value="AP_endonuc_2"/>
    <property type="match status" value="1"/>
</dbReference>
<evidence type="ECO:0000256" key="1">
    <source>
        <dbReference type="ARBA" id="ARBA00022723"/>
    </source>
</evidence>
<organism evidence="5 6">
    <name type="scientific">Alicyclobacillus mali</name>
    <name type="common">ex Roth et al. 2021</name>
    <dbReference type="NCBI Taxonomy" id="1123961"/>
    <lineage>
        <taxon>Bacteria</taxon>
        <taxon>Bacillati</taxon>
        <taxon>Bacillota</taxon>
        <taxon>Bacilli</taxon>
        <taxon>Bacillales</taxon>
        <taxon>Alicyclobacillaceae</taxon>
        <taxon>Alicyclobacillus</taxon>
    </lineage>
</organism>
<evidence type="ECO:0000256" key="3">
    <source>
        <dbReference type="ARBA" id="ARBA00023235"/>
    </source>
</evidence>
<evidence type="ECO:0000259" key="4">
    <source>
        <dbReference type="Pfam" id="PF01261"/>
    </source>
</evidence>
<dbReference type="InterPro" id="IPR050337">
    <property type="entry name" value="L-rhamnose_isomerase"/>
</dbReference>
<proteinExistence type="predicted"/>
<reference evidence="5 6" key="1">
    <citation type="submission" date="2020-11" db="EMBL/GenBank/DDBJ databases">
        <title>Genomic insight of Alicyclobacillus mali FL 18 reveals a new arsenic-resistant strain, with potential in environmental biotechnology.</title>
        <authorList>
            <person name="Fiorentino G."/>
            <person name="Gallo G."/>
            <person name="Aulitto M."/>
        </authorList>
    </citation>
    <scope>NUCLEOTIDE SEQUENCE [LARGE SCALE GENOMIC DNA]</scope>
    <source>
        <strain evidence="5 6">FL 18</strain>
    </source>
</reference>
<dbReference type="InterPro" id="IPR013457">
    <property type="entry name" value="Rhamnose_iso-rel"/>
</dbReference>
<sequence length="409" mass="46049">MNRMDQAYALLEAECRDRGVDLDAAARRLTELEIETPSWGYGDSGTRFKVFKQAGVPRNAFEKIDDAAVVHRLTGACPSVAIHIPWDKVDDYRALAQHAGDCGLRIGAVNPNLFQDDEYMLGSITNVKPEIRRKAIQHMLECVDIMREVGSTVLSLWVPDGTNYPGQADIRRRKRWLEEALREVYDALDPDMRLLIEYKFFEPAFYHTDLADWGMAYLAAEKLGPQAQVLVDTGHHAQGTNVEHIVAVLLDEGRLGGFHFNSRKYADDDLIVGAIHPYELFLIFAEIVGAERSGDQRVAQTARAIAYMIDQSHNIEPKIPAMIRSVCNIQTQFAKALLIPWNLLRERQEQNDVLGAEAVLRETFELDVRPLLWRIREERGLPVDPMKVFAESGYMGAISSRGIGGSGWS</sequence>
<dbReference type="PANTHER" id="PTHR30268:SF0">
    <property type="entry name" value="L-RHAMNOSE ISOMERASE"/>
    <property type="match status" value="1"/>
</dbReference>
<accession>A0ABS0F5Q1</accession>
<keyword evidence="2" id="KW-0464">Manganese</keyword>
<evidence type="ECO:0000256" key="2">
    <source>
        <dbReference type="ARBA" id="ARBA00023211"/>
    </source>
</evidence>
<dbReference type="Proteomes" id="UP000642910">
    <property type="component" value="Unassembled WGS sequence"/>
</dbReference>
<dbReference type="EMBL" id="JADPKZ010000046">
    <property type="protein sequence ID" value="MBF8378634.1"/>
    <property type="molecule type" value="Genomic_DNA"/>
</dbReference>
<evidence type="ECO:0000313" key="5">
    <source>
        <dbReference type="EMBL" id="MBF8378634.1"/>
    </source>
</evidence>
<protein>
    <submittedName>
        <fullName evidence="5">L-rhamnose isomerase</fullName>
        <ecNumber evidence="5">5.3.1.14</ecNumber>
    </submittedName>
</protein>
<dbReference type="NCBIfam" id="TIGR02635">
    <property type="entry name" value="RhaI_grampos"/>
    <property type="match status" value="1"/>
</dbReference>
<comment type="caution">
    <text evidence="5">The sequence shown here is derived from an EMBL/GenBank/DDBJ whole genome shotgun (WGS) entry which is preliminary data.</text>
</comment>
<gene>
    <name evidence="5" type="primary">rhaI</name>
    <name evidence="5" type="ORF">IW967_12290</name>
</gene>